<feature type="coiled-coil region" evidence="1">
    <location>
        <begin position="88"/>
        <end position="115"/>
    </location>
</feature>
<keyword evidence="2" id="KW-0732">Signal</keyword>
<evidence type="ECO:0000256" key="2">
    <source>
        <dbReference type="SAM" id="SignalP"/>
    </source>
</evidence>
<feature type="chain" id="PRO_5039399860" evidence="2">
    <location>
        <begin position="19"/>
        <end position="209"/>
    </location>
</feature>
<reference evidence="3 4" key="1">
    <citation type="submission" date="2017-05" db="EMBL/GenBank/DDBJ databases">
        <title>Vagococcus spp. assemblies.</title>
        <authorList>
            <person name="Gulvik C.A."/>
        </authorList>
    </citation>
    <scope>NUCLEOTIDE SEQUENCE [LARGE SCALE GENOMIC DNA]</scope>
    <source>
        <strain evidence="3 4">SS1995</strain>
    </source>
</reference>
<protein>
    <submittedName>
        <fullName evidence="3">Uncharacterized protein</fullName>
    </submittedName>
</protein>
<feature type="signal peptide" evidence="2">
    <location>
        <begin position="1"/>
        <end position="18"/>
    </location>
</feature>
<gene>
    <name evidence="3" type="ORF">CBF37_06665</name>
</gene>
<dbReference type="OrthoDB" id="2199508at2"/>
<dbReference type="AlphaFoldDB" id="A0A429ZXV2"/>
<keyword evidence="4" id="KW-1185">Reference proteome</keyword>
<evidence type="ECO:0000256" key="1">
    <source>
        <dbReference type="SAM" id="Coils"/>
    </source>
</evidence>
<comment type="caution">
    <text evidence="3">The sequence shown here is derived from an EMBL/GenBank/DDBJ whole genome shotgun (WGS) entry which is preliminary data.</text>
</comment>
<organism evidence="3 4">
    <name type="scientific">Vagococcus vulneris</name>
    <dbReference type="NCBI Taxonomy" id="1977869"/>
    <lineage>
        <taxon>Bacteria</taxon>
        <taxon>Bacillati</taxon>
        <taxon>Bacillota</taxon>
        <taxon>Bacilli</taxon>
        <taxon>Lactobacillales</taxon>
        <taxon>Enterococcaceae</taxon>
        <taxon>Vagococcus</taxon>
    </lineage>
</organism>
<dbReference type="Proteomes" id="UP000287857">
    <property type="component" value="Unassembled WGS sequence"/>
</dbReference>
<name>A0A429ZXV2_9ENTE</name>
<keyword evidence="1" id="KW-0175">Coiled coil</keyword>
<accession>A0A429ZXV2</accession>
<dbReference type="EMBL" id="NGJS01000008">
    <property type="protein sequence ID" value="RST98726.1"/>
    <property type="molecule type" value="Genomic_DNA"/>
</dbReference>
<evidence type="ECO:0000313" key="4">
    <source>
        <dbReference type="Proteomes" id="UP000287857"/>
    </source>
</evidence>
<dbReference type="PROSITE" id="PS51257">
    <property type="entry name" value="PROKAR_LIPOPROTEIN"/>
    <property type="match status" value="1"/>
</dbReference>
<evidence type="ECO:0000313" key="3">
    <source>
        <dbReference type="EMBL" id="RST98726.1"/>
    </source>
</evidence>
<dbReference type="RefSeq" id="WP_125983958.1">
    <property type="nucleotide sequence ID" value="NZ_NGJS01000008.1"/>
</dbReference>
<sequence length="209" mass="23600">MKRITSFILSAFFILVLAGCGITQELDASLSATNDLKKELATEKKQINRLIDLTRQSKNAFDDDLKEHPESGLYQTNEGKLYTNVQKRLELIDQLTESQKNLKKAQKNLTNIAKKEAVDVDNQKLTLIANSINIIINNYEAFLLNLDSVTTIEDKLYSSLPVNNLQTERSMIDRTNGSILLNSDETLGNIDYSLELINNFQKEASVTKQ</sequence>
<proteinExistence type="predicted"/>